<keyword evidence="2" id="KW-1185">Reference proteome</keyword>
<evidence type="ECO:0000313" key="1">
    <source>
        <dbReference type="EMBL" id="KAI0519546.1"/>
    </source>
</evidence>
<sequence>MAFAALFSSPKPSRLLTTCENAKGRDAIYVAAVPLRAPRGPAQMLVSTAYSMGAWNLQHLMVIIKPSSPHPQAFVFDFQPQDPEDFYVMLSALFSGQVAGVVLKRSLKRIPKIRCWFVGFSNVDGVELANNFSEGWSTQLIVGKHDCRHYTNGLVERLTGERSVLERLSPHWLKKPE</sequence>
<evidence type="ECO:0000313" key="2">
    <source>
        <dbReference type="Proteomes" id="UP000829196"/>
    </source>
</evidence>
<organism evidence="1 2">
    <name type="scientific">Dendrobium nobile</name>
    <name type="common">Orchid</name>
    <dbReference type="NCBI Taxonomy" id="94219"/>
    <lineage>
        <taxon>Eukaryota</taxon>
        <taxon>Viridiplantae</taxon>
        <taxon>Streptophyta</taxon>
        <taxon>Embryophyta</taxon>
        <taxon>Tracheophyta</taxon>
        <taxon>Spermatophyta</taxon>
        <taxon>Magnoliopsida</taxon>
        <taxon>Liliopsida</taxon>
        <taxon>Asparagales</taxon>
        <taxon>Orchidaceae</taxon>
        <taxon>Epidendroideae</taxon>
        <taxon>Malaxideae</taxon>
        <taxon>Dendrobiinae</taxon>
        <taxon>Dendrobium</taxon>
    </lineage>
</organism>
<comment type="caution">
    <text evidence="1">The sequence shown here is derived from an EMBL/GenBank/DDBJ whole genome shotgun (WGS) entry which is preliminary data.</text>
</comment>
<dbReference type="EMBL" id="JAGYWB010000006">
    <property type="protein sequence ID" value="KAI0519546.1"/>
    <property type="molecule type" value="Genomic_DNA"/>
</dbReference>
<dbReference type="OrthoDB" id="1920822at2759"/>
<proteinExistence type="predicted"/>
<name>A0A8T3BTY4_DENNO</name>
<dbReference type="PANTHER" id="PTHR36342:SF1">
    <property type="entry name" value="PTB DOMAIN ENGULFMENT ADAPTER"/>
    <property type="match status" value="1"/>
</dbReference>
<dbReference type="Proteomes" id="UP000829196">
    <property type="component" value="Unassembled WGS sequence"/>
</dbReference>
<dbReference type="AlphaFoldDB" id="A0A8T3BTY4"/>
<dbReference type="PANTHER" id="PTHR36342">
    <property type="entry name" value="PTB DOMAIN ENGULFMENT ADAPTER"/>
    <property type="match status" value="1"/>
</dbReference>
<gene>
    <name evidence="1" type="ORF">KFK09_006996</name>
</gene>
<accession>A0A8T3BTY4</accession>
<protein>
    <submittedName>
        <fullName evidence="1">Uncharacterized protein</fullName>
    </submittedName>
</protein>
<reference evidence="1" key="1">
    <citation type="journal article" date="2022" name="Front. Genet.">
        <title>Chromosome-Scale Assembly of the Dendrobium nobile Genome Provides Insights Into the Molecular Mechanism of the Biosynthesis of the Medicinal Active Ingredient of Dendrobium.</title>
        <authorList>
            <person name="Xu Q."/>
            <person name="Niu S.-C."/>
            <person name="Li K.-L."/>
            <person name="Zheng P.-J."/>
            <person name="Zhang X.-J."/>
            <person name="Jia Y."/>
            <person name="Liu Y."/>
            <person name="Niu Y.-X."/>
            <person name="Yu L.-H."/>
            <person name="Chen D.-F."/>
            <person name="Zhang G.-Q."/>
        </authorList>
    </citation>
    <scope>NUCLEOTIDE SEQUENCE</scope>
    <source>
        <tissue evidence="1">Leaf</tissue>
    </source>
</reference>